<sequence length="132" mass="14764">MNGFLLRWLFAFLLLAATFNPTQWCYARWVQTSGAENLSVAVLCGLLLIVGYIIYVRATLRSIGFVGMFLVAAITGALVWVAYDLGWMNFENPTANTWVALFMMSFVLGIGLSWSHVRRKLSGQADMDDVDD</sequence>
<dbReference type="OrthoDB" id="7272344at2"/>
<gene>
    <name evidence="2" type="ORF">OCA8868_01539</name>
</gene>
<dbReference type="InterPro" id="IPR045387">
    <property type="entry name" value="DUF6524"/>
</dbReference>
<feature type="transmembrane region" description="Helical" evidence="1">
    <location>
        <begin position="37"/>
        <end position="56"/>
    </location>
</feature>
<name>A0A238K477_9RHOB</name>
<organism evidence="2 3">
    <name type="scientific">Octadecabacter ascidiaceicola</name>
    <dbReference type="NCBI Taxonomy" id="1655543"/>
    <lineage>
        <taxon>Bacteria</taxon>
        <taxon>Pseudomonadati</taxon>
        <taxon>Pseudomonadota</taxon>
        <taxon>Alphaproteobacteria</taxon>
        <taxon>Rhodobacterales</taxon>
        <taxon>Roseobacteraceae</taxon>
        <taxon>Octadecabacter</taxon>
    </lineage>
</organism>
<accession>A0A238K477</accession>
<evidence type="ECO:0000313" key="3">
    <source>
        <dbReference type="Proteomes" id="UP000203464"/>
    </source>
</evidence>
<evidence type="ECO:0000313" key="2">
    <source>
        <dbReference type="EMBL" id="SMX37710.1"/>
    </source>
</evidence>
<dbReference type="RefSeq" id="WP_093995949.1">
    <property type="nucleotide sequence ID" value="NZ_FXYD01000002.1"/>
</dbReference>
<feature type="transmembrane region" description="Helical" evidence="1">
    <location>
        <begin position="95"/>
        <end position="114"/>
    </location>
</feature>
<dbReference type="Proteomes" id="UP000203464">
    <property type="component" value="Unassembled WGS sequence"/>
</dbReference>
<evidence type="ECO:0000256" key="1">
    <source>
        <dbReference type="SAM" id="Phobius"/>
    </source>
</evidence>
<feature type="transmembrane region" description="Helical" evidence="1">
    <location>
        <begin position="63"/>
        <end position="83"/>
    </location>
</feature>
<keyword evidence="3" id="KW-1185">Reference proteome</keyword>
<keyword evidence="1" id="KW-0472">Membrane</keyword>
<dbReference type="EMBL" id="FXYD01000002">
    <property type="protein sequence ID" value="SMX37710.1"/>
    <property type="molecule type" value="Genomic_DNA"/>
</dbReference>
<keyword evidence="1" id="KW-0812">Transmembrane</keyword>
<dbReference type="Pfam" id="PF20134">
    <property type="entry name" value="DUF6524"/>
    <property type="match status" value="1"/>
</dbReference>
<dbReference type="AlphaFoldDB" id="A0A238K477"/>
<protein>
    <submittedName>
        <fullName evidence="2">Uncharacterized protein</fullName>
    </submittedName>
</protein>
<proteinExistence type="predicted"/>
<reference evidence="3" key="1">
    <citation type="submission" date="2017-05" db="EMBL/GenBank/DDBJ databases">
        <authorList>
            <person name="Rodrigo-Torres L."/>
            <person name="Arahal R. D."/>
            <person name="Lucena T."/>
        </authorList>
    </citation>
    <scope>NUCLEOTIDE SEQUENCE [LARGE SCALE GENOMIC DNA]</scope>
    <source>
        <strain evidence="3">CECT 8868</strain>
    </source>
</reference>
<keyword evidence="1" id="KW-1133">Transmembrane helix</keyword>